<gene>
    <name evidence="2" type="ORF">PHJA_002489800</name>
</gene>
<evidence type="ECO:0000313" key="3">
    <source>
        <dbReference type="Proteomes" id="UP000653305"/>
    </source>
</evidence>
<accession>A0A830CWS7</accession>
<sequence>MDEEKHAGNNAPFSADMAERMRSNNAAASPGVRLQFKSPTSRNLTHGNLLDRNQMLVMEMVKTLVLQVVGFLPYAGFLHPSD</sequence>
<keyword evidence="2" id="KW-0418">Kinase</keyword>
<proteinExistence type="predicted"/>
<protein>
    <submittedName>
        <fullName evidence="2">Casein kinase i isoform delta-like</fullName>
    </submittedName>
</protein>
<dbReference type="AlphaFoldDB" id="A0A830CWS7"/>
<dbReference type="Proteomes" id="UP000653305">
    <property type="component" value="Unassembled WGS sequence"/>
</dbReference>
<dbReference type="GO" id="GO:0016301">
    <property type="term" value="F:kinase activity"/>
    <property type="evidence" value="ECO:0007669"/>
    <property type="project" value="UniProtKB-KW"/>
</dbReference>
<evidence type="ECO:0000256" key="1">
    <source>
        <dbReference type="SAM" id="MobiDB-lite"/>
    </source>
</evidence>
<comment type="caution">
    <text evidence="2">The sequence shown here is derived from an EMBL/GenBank/DDBJ whole genome shotgun (WGS) entry which is preliminary data.</text>
</comment>
<feature type="region of interest" description="Disordered" evidence="1">
    <location>
        <begin position="1"/>
        <end position="45"/>
    </location>
</feature>
<keyword evidence="2" id="KW-0808">Transferase</keyword>
<keyword evidence="3" id="KW-1185">Reference proteome</keyword>
<name>A0A830CWS7_9LAMI</name>
<reference evidence="2" key="1">
    <citation type="submission" date="2020-07" db="EMBL/GenBank/DDBJ databases">
        <title>Ethylene signaling mediates host invasion by parasitic plants.</title>
        <authorList>
            <person name="Yoshida S."/>
        </authorList>
    </citation>
    <scope>NUCLEOTIDE SEQUENCE</scope>
    <source>
        <strain evidence="2">Okayama</strain>
    </source>
</reference>
<organism evidence="2 3">
    <name type="scientific">Phtheirospermum japonicum</name>
    <dbReference type="NCBI Taxonomy" id="374723"/>
    <lineage>
        <taxon>Eukaryota</taxon>
        <taxon>Viridiplantae</taxon>
        <taxon>Streptophyta</taxon>
        <taxon>Embryophyta</taxon>
        <taxon>Tracheophyta</taxon>
        <taxon>Spermatophyta</taxon>
        <taxon>Magnoliopsida</taxon>
        <taxon>eudicotyledons</taxon>
        <taxon>Gunneridae</taxon>
        <taxon>Pentapetalae</taxon>
        <taxon>asterids</taxon>
        <taxon>lamiids</taxon>
        <taxon>Lamiales</taxon>
        <taxon>Orobanchaceae</taxon>
        <taxon>Orobanchaceae incertae sedis</taxon>
        <taxon>Phtheirospermum</taxon>
    </lineage>
</organism>
<dbReference type="EMBL" id="BMAC01000833">
    <property type="protein sequence ID" value="GFQ03460.1"/>
    <property type="molecule type" value="Genomic_DNA"/>
</dbReference>
<evidence type="ECO:0000313" key="2">
    <source>
        <dbReference type="EMBL" id="GFQ03460.1"/>
    </source>
</evidence>